<keyword evidence="6 13" id="KW-0812">Transmembrane</keyword>
<keyword evidence="11 18" id="KW-0675">Receptor</keyword>
<dbReference type="SUPFAM" id="SSF56935">
    <property type="entry name" value="Porins"/>
    <property type="match status" value="1"/>
</dbReference>
<dbReference type="EMBL" id="JBIGHV010000001">
    <property type="protein sequence ID" value="MFG6428907.1"/>
    <property type="molecule type" value="Genomic_DNA"/>
</dbReference>
<keyword evidence="8" id="KW-0406">Ion transport</keyword>
<keyword evidence="19" id="KW-1185">Reference proteome</keyword>
<feature type="domain" description="TonB-dependent receptor-like beta-barrel" evidence="16">
    <location>
        <begin position="392"/>
        <end position="781"/>
    </location>
</feature>
<evidence type="ECO:0000259" key="16">
    <source>
        <dbReference type="Pfam" id="PF00593"/>
    </source>
</evidence>
<keyword evidence="10 13" id="KW-0472">Membrane</keyword>
<dbReference type="Pfam" id="PF00593">
    <property type="entry name" value="TonB_dep_Rec_b-barrel"/>
    <property type="match status" value="1"/>
</dbReference>
<feature type="signal peptide" evidence="15">
    <location>
        <begin position="1"/>
        <end position="37"/>
    </location>
</feature>
<evidence type="ECO:0000256" key="5">
    <source>
        <dbReference type="ARBA" id="ARBA00022496"/>
    </source>
</evidence>
<dbReference type="InterPro" id="IPR000531">
    <property type="entry name" value="Beta-barrel_TonB"/>
</dbReference>
<evidence type="ECO:0000256" key="10">
    <source>
        <dbReference type="ARBA" id="ARBA00023136"/>
    </source>
</evidence>
<keyword evidence="9 14" id="KW-0798">TonB box</keyword>
<evidence type="ECO:0000259" key="17">
    <source>
        <dbReference type="Pfam" id="PF07715"/>
    </source>
</evidence>
<comment type="similarity">
    <text evidence="2 13 14">Belongs to the TonB-dependent receptor family.</text>
</comment>
<evidence type="ECO:0000256" key="9">
    <source>
        <dbReference type="ARBA" id="ARBA00023077"/>
    </source>
</evidence>
<keyword evidence="3 13" id="KW-0813">Transport</keyword>
<dbReference type="InterPro" id="IPR037066">
    <property type="entry name" value="Plug_dom_sf"/>
</dbReference>
<comment type="caution">
    <text evidence="18">The sequence shown here is derived from an EMBL/GenBank/DDBJ whole genome shotgun (WGS) entry which is preliminary data.</text>
</comment>
<evidence type="ECO:0000256" key="4">
    <source>
        <dbReference type="ARBA" id="ARBA00022452"/>
    </source>
</evidence>
<dbReference type="RefSeq" id="WP_394475913.1">
    <property type="nucleotide sequence ID" value="NZ_JBIGHV010000001.1"/>
</dbReference>
<feature type="chain" id="PRO_5046834567" evidence="15">
    <location>
        <begin position="38"/>
        <end position="827"/>
    </location>
</feature>
<dbReference type="PANTHER" id="PTHR32552:SF81">
    <property type="entry name" value="TONB-DEPENDENT OUTER MEMBRANE RECEPTOR"/>
    <property type="match status" value="1"/>
</dbReference>
<evidence type="ECO:0000256" key="3">
    <source>
        <dbReference type="ARBA" id="ARBA00022448"/>
    </source>
</evidence>
<dbReference type="Pfam" id="PF07715">
    <property type="entry name" value="Plug"/>
    <property type="match status" value="1"/>
</dbReference>
<protein>
    <submittedName>
        <fullName evidence="18">TonB-dependent receptor</fullName>
    </submittedName>
</protein>
<dbReference type="InterPro" id="IPR039426">
    <property type="entry name" value="TonB-dep_rcpt-like"/>
</dbReference>
<comment type="subcellular location">
    <subcellularLocation>
        <location evidence="1 13">Cell outer membrane</location>
        <topology evidence="1 13">Multi-pass membrane protein</topology>
    </subcellularLocation>
</comment>
<dbReference type="Gene3D" id="2.170.130.10">
    <property type="entry name" value="TonB-dependent receptor, plug domain"/>
    <property type="match status" value="1"/>
</dbReference>
<proteinExistence type="inferred from homology"/>
<dbReference type="PANTHER" id="PTHR32552">
    <property type="entry name" value="FERRICHROME IRON RECEPTOR-RELATED"/>
    <property type="match status" value="1"/>
</dbReference>
<evidence type="ECO:0000256" key="2">
    <source>
        <dbReference type="ARBA" id="ARBA00009810"/>
    </source>
</evidence>
<keyword evidence="12 13" id="KW-0998">Cell outer membrane</keyword>
<dbReference type="Gene3D" id="2.40.170.20">
    <property type="entry name" value="TonB-dependent receptor, beta-barrel domain"/>
    <property type="match status" value="1"/>
</dbReference>
<name>A0ABW7F0V2_9BURK</name>
<keyword evidence="7" id="KW-0408">Iron</keyword>
<organism evidence="18 19">
    <name type="scientific">Pelomonas parva</name>
    <dbReference type="NCBI Taxonomy" id="3299032"/>
    <lineage>
        <taxon>Bacteria</taxon>
        <taxon>Pseudomonadati</taxon>
        <taxon>Pseudomonadota</taxon>
        <taxon>Betaproteobacteria</taxon>
        <taxon>Burkholderiales</taxon>
        <taxon>Sphaerotilaceae</taxon>
        <taxon>Roseateles</taxon>
    </lineage>
</organism>
<keyword evidence="5" id="KW-0410">Iron transport</keyword>
<gene>
    <name evidence="18" type="ORF">ACG00Y_03235</name>
</gene>
<accession>A0ABW7F0V2</accession>
<dbReference type="InterPro" id="IPR036942">
    <property type="entry name" value="Beta-barrel_TonB_sf"/>
</dbReference>
<dbReference type="Proteomes" id="UP001606210">
    <property type="component" value="Unassembled WGS sequence"/>
</dbReference>
<evidence type="ECO:0000256" key="15">
    <source>
        <dbReference type="SAM" id="SignalP"/>
    </source>
</evidence>
<sequence>MHADHRREAAQRSHHPQWLARTSVALACSLFAAGALAQATAGTAETDAQASTKAGAETTNALPTVTVTARKRKELLMDVPISMQAISERELRSAGITDIKDLGEQTGFTFSSATGTSAQGRSFGVITFRGLQGDLTFPWENSGGVFIDGIFLSGGVSGVGMGDVARVEVLKGPQNAFFGRSTFGGAVNFITSNPSSTFKGTVNASIDHKGTSDVDATLQGPLTEKLGARISFGSRSKAAQFQASDGGDLGAETSKFVSGTLYFAPTADLWMRLRGHYQRDEDSAPAMGFFAAAGNTSCASRSYTGQTIDRTPISFTPSVAYFCDRIPNFKDVGSGIFDANTALPAVAVDPMVNNSLKDPFLAKTPRIDHMGMVRESTRVSAQMGLLLPKDMDLAVNAGYNESKASSIHDLDRSKTFNFLALQTNPTKDLTLDARLSTDAQASLRGLIGVSYFKSVYQMSQVDFSPAFGQAAPTISTGAYLNLRSTVPAIYGSVEYDLNPQWTVSAEARYQTDKSEFTSQQGTTTGQSISNLLPRLTLRYKPAPGISTYVNLAQGVQPLTTNGGYVNANASGKAYLEQMFPGISPFTKQPKLDSIELGVKQQVSRSFQYALAVYDQKWRNRLSGTTVFNPASCGRVTDTPECPFSTAGSGVTITNQARVRGLELVLEAQLTPSWSAGGYIDYKKAYWTTFDAANASVITGSAVAFDGNELGRQPKLSVTANSTYRYAFSNGWTGYTRGDLTYVGKRWDSDFNIVQADGYSRFDVRQGFEGKDVLVEFFVRNLFDNRGWQSISRYPNLSLSPLTNYSQQGMQVTVQESRTVGARLRFGF</sequence>
<dbReference type="InterPro" id="IPR012910">
    <property type="entry name" value="Plug_dom"/>
</dbReference>
<dbReference type="PROSITE" id="PS52016">
    <property type="entry name" value="TONB_DEPENDENT_REC_3"/>
    <property type="match status" value="1"/>
</dbReference>
<evidence type="ECO:0000256" key="11">
    <source>
        <dbReference type="ARBA" id="ARBA00023170"/>
    </source>
</evidence>
<reference evidence="18 19" key="1">
    <citation type="submission" date="2024-08" db="EMBL/GenBank/DDBJ databases">
        <authorList>
            <person name="Lu H."/>
        </authorList>
    </citation>
    <scope>NUCLEOTIDE SEQUENCE [LARGE SCALE GENOMIC DNA]</scope>
    <source>
        <strain evidence="18 19">LYH14W</strain>
    </source>
</reference>
<evidence type="ECO:0000256" key="7">
    <source>
        <dbReference type="ARBA" id="ARBA00023004"/>
    </source>
</evidence>
<evidence type="ECO:0000256" key="13">
    <source>
        <dbReference type="PROSITE-ProRule" id="PRU01360"/>
    </source>
</evidence>
<evidence type="ECO:0000256" key="14">
    <source>
        <dbReference type="RuleBase" id="RU003357"/>
    </source>
</evidence>
<evidence type="ECO:0000256" key="1">
    <source>
        <dbReference type="ARBA" id="ARBA00004571"/>
    </source>
</evidence>
<evidence type="ECO:0000256" key="6">
    <source>
        <dbReference type="ARBA" id="ARBA00022692"/>
    </source>
</evidence>
<evidence type="ECO:0000313" key="18">
    <source>
        <dbReference type="EMBL" id="MFG6428907.1"/>
    </source>
</evidence>
<keyword evidence="4 13" id="KW-1134">Transmembrane beta strand</keyword>
<evidence type="ECO:0000313" key="19">
    <source>
        <dbReference type="Proteomes" id="UP001606210"/>
    </source>
</evidence>
<keyword evidence="15" id="KW-0732">Signal</keyword>
<feature type="domain" description="TonB-dependent receptor plug" evidence="17">
    <location>
        <begin position="77"/>
        <end position="186"/>
    </location>
</feature>
<evidence type="ECO:0000256" key="8">
    <source>
        <dbReference type="ARBA" id="ARBA00023065"/>
    </source>
</evidence>
<evidence type="ECO:0000256" key="12">
    <source>
        <dbReference type="ARBA" id="ARBA00023237"/>
    </source>
</evidence>